<name>A0A3M2HTC1_9GAMM</name>
<evidence type="ECO:0000313" key="2">
    <source>
        <dbReference type="Proteomes" id="UP000275012"/>
    </source>
</evidence>
<sequence>MERVGVGDARRRQYQTQLEGAGPVELETAAIIAIATGDVPLAAAVTTVVDRRPSDRRRRRLPRGCGAQHAEVTAKLKGVLLAERTARAANDQFVRGKADPIANLSNQLAARAIAEASGEEDEA</sequence>
<organism evidence="1 2">
    <name type="scientific">Solilutibacter pythonis</name>
    <dbReference type="NCBI Taxonomy" id="2483112"/>
    <lineage>
        <taxon>Bacteria</taxon>
        <taxon>Pseudomonadati</taxon>
        <taxon>Pseudomonadota</taxon>
        <taxon>Gammaproteobacteria</taxon>
        <taxon>Lysobacterales</taxon>
        <taxon>Lysobacteraceae</taxon>
        <taxon>Solilutibacter</taxon>
    </lineage>
</organism>
<comment type="caution">
    <text evidence="1">The sequence shown here is derived from an EMBL/GenBank/DDBJ whole genome shotgun (WGS) entry which is preliminary data.</text>
</comment>
<reference evidence="1 2" key="1">
    <citation type="submission" date="2018-10" db="EMBL/GenBank/DDBJ databases">
        <title>Proposal of Lysobacter pythonis sp. nov. isolated from royal pythons (Python regius).</title>
        <authorList>
            <person name="Hans-Juergen B."/>
            <person name="Huptas C."/>
            <person name="Sandra B."/>
            <person name="Igor L."/>
            <person name="Joachim S."/>
            <person name="Siegfried S."/>
            <person name="Mareike W."/>
            <person name="Peter K."/>
        </authorList>
    </citation>
    <scope>NUCLEOTIDE SEQUENCE [LARGE SCALE GENOMIC DNA]</scope>
    <source>
        <strain evidence="1 2">4284/11</strain>
    </source>
</reference>
<accession>A0A3M2HTC1</accession>
<dbReference type="RefSeq" id="WP_122101469.1">
    <property type="nucleotide sequence ID" value="NZ_RFLY01000008.1"/>
</dbReference>
<proteinExistence type="predicted"/>
<dbReference type="AlphaFoldDB" id="A0A3M2HTC1"/>
<dbReference type="EMBL" id="RFLY01000008">
    <property type="protein sequence ID" value="RMH92996.1"/>
    <property type="molecule type" value="Genomic_DNA"/>
</dbReference>
<dbReference type="Proteomes" id="UP000275012">
    <property type="component" value="Unassembled WGS sequence"/>
</dbReference>
<evidence type="ECO:0000313" key="1">
    <source>
        <dbReference type="EMBL" id="RMH92996.1"/>
    </source>
</evidence>
<protein>
    <submittedName>
        <fullName evidence="1">Uncharacterized protein</fullName>
    </submittedName>
</protein>
<gene>
    <name evidence="1" type="ORF">EBB59_07170</name>
</gene>
<keyword evidence="2" id="KW-1185">Reference proteome</keyword>